<dbReference type="EMBL" id="UINC01026023">
    <property type="protein sequence ID" value="SVB02730.1"/>
    <property type="molecule type" value="Genomic_DNA"/>
</dbReference>
<evidence type="ECO:0000256" key="2">
    <source>
        <dbReference type="ARBA" id="ARBA00022670"/>
    </source>
</evidence>
<dbReference type="PANTHER" id="PTHR22726:SF1">
    <property type="entry name" value="METALLOENDOPEPTIDASE OMA1, MITOCHONDRIAL"/>
    <property type="match status" value="1"/>
</dbReference>
<organism evidence="9">
    <name type="scientific">marine metagenome</name>
    <dbReference type="NCBI Taxonomy" id="408172"/>
    <lineage>
        <taxon>unclassified sequences</taxon>
        <taxon>metagenomes</taxon>
        <taxon>ecological metagenomes</taxon>
    </lineage>
</organism>
<dbReference type="Gene3D" id="3.30.2010.10">
    <property type="entry name" value="Metalloproteases ('zincins'), catalytic domain"/>
    <property type="match status" value="1"/>
</dbReference>
<evidence type="ECO:0000259" key="8">
    <source>
        <dbReference type="Pfam" id="PF01435"/>
    </source>
</evidence>
<dbReference type="CDD" id="cd07333">
    <property type="entry name" value="M48C_bepA_like"/>
    <property type="match status" value="1"/>
</dbReference>
<name>A0A382AMF4_9ZZZZ</name>
<evidence type="ECO:0000256" key="6">
    <source>
        <dbReference type="ARBA" id="ARBA00023049"/>
    </source>
</evidence>
<keyword evidence="5" id="KW-0862">Zinc</keyword>
<accession>A0A382AMF4</accession>
<protein>
    <recommendedName>
        <fullName evidence="8">Peptidase M48 domain-containing protein</fullName>
    </recommendedName>
</protein>
<comment type="cofactor">
    <cofactor evidence="1">
        <name>Zn(2+)</name>
        <dbReference type="ChEBI" id="CHEBI:29105"/>
    </cofactor>
</comment>
<dbReference type="AlphaFoldDB" id="A0A382AMF4"/>
<evidence type="ECO:0000256" key="1">
    <source>
        <dbReference type="ARBA" id="ARBA00001947"/>
    </source>
</evidence>
<dbReference type="GO" id="GO:0051603">
    <property type="term" value="P:proteolysis involved in protein catabolic process"/>
    <property type="evidence" value="ECO:0007669"/>
    <property type="project" value="TreeGrafter"/>
</dbReference>
<evidence type="ECO:0000256" key="5">
    <source>
        <dbReference type="ARBA" id="ARBA00022833"/>
    </source>
</evidence>
<keyword evidence="7" id="KW-0812">Transmembrane</keyword>
<keyword evidence="3" id="KW-0479">Metal-binding</keyword>
<gene>
    <name evidence="9" type="ORF">METZ01_LOCUS155584</name>
</gene>
<feature type="non-terminal residue" evidence="9">
    <location>
        <position position="306"/>
    </location>
</feature>
<dbReference type="GO" id="GO:0016020">
    <property type="term" value="C:membrane"/>
    <property type="evidence" value="ECO:0007669"/>
    <property type="project" value="TreeGrafter"/>
</dbReference>
<reference evidence="9" key="1">
    <citation type="submission" date="2018-05" db="EMBL/GenBank/DDBJ databases">
        <authorList>
            <person name="Lanie J.A."/>
            <person name="Ng W.-L."/>
            <person name="Kazmierczak K.M."/>
            <person name="Andrzejewski T.M."/>
            <person name="Davidsen T.M."/>
            <person name="Wayne K.J."/>
            <person name="Tettelin H."/>
            <person name="Glass J.I."/>
            <person name="Rusch D."/>
            <person name="Podicherti R."/>
            <person name="Tsui H.-C.T."/>
            <person name="Winkler M.E."/>
        </authorList>
    </citation>
    <scope>NUCLEOTIDE SEQUENCE</scope>
</reference>
<keyword evidence="7" id="KW-0472">Membrane</keyword>
<keyword evidence="6" id="KW-0482">Metalloprotease</keyword>
<dbReference type="InterPro" id="IPR001915">
    <property type="entry name" value="Peptidase_M48"/>
</dbReference>
<evidence type="ECO:0000256" key="7">
    <source>
        <dbReference type="SAM" id="Phobius"/>
    </source>
</evidence>
<evidence type="ECO:0000256" key="4">
    <source>
        <dbReference type="ARBA" id="ARBA00022801"/>
    </source>
</evidence>
<keyword evidence="2" id="KW-0645">Protease</keyword>
<keyword evidence="4" id="KW-0378">Hydrolase</keyword>
<feature type="domain" description="Peptidase M48" evidence="8">
    <location>
        <begin position="73"/>
        <end position="252"/>
    </location>
</feature>
<evidence type="ECO:0000256" key="3">
    <source>
        <dbReference type="ARBA" id="ARBA00022723"/>
    </source>
</evidence>
<dbReference type="GO" id="GO:0046872">
    <property type="term" value="F:metal ion binding"/>
    <property type="evidence" value="ECO:0007669"/>
    <property type="project" value="UniProtKB-KW"/>
</dbReference>
<evidence type="ECO:0000313" key="9">
    <source>
        <dbReference type="EMBL" id="SVB02730.1"/>
    </source>
</evidence>
<dbReference type="InterPro" id="IPR051156">
    <property type="entry name" value="Mito/Outer_Membr_Metalloprot"/>
</dbReference>
<dbReference type="PANTHER" id="PTHR22726">
    <property type="entry name" value="METALLOENDOPEPTIDASE OMA1"/>
    <property type="match status" value="1"/>
</dbReference>
<dbReference type="GO" id="GO:0004222">
    <property type="term" value="F:metalloendopeptidase activity"/>
    <property type="evidence" value="ECO:0007669"/>
    <property type="project" value="InterPro"/>
</dbReference>
<keyword evidence="7" id="KW-1133">Transmembrane helix</keyword>
<dbReference type="Pfam" id="PF01435">
    <property type="entry name" value="Peptidase_M48"/>
    <property type="match status" value="1"/>
</dbReference>
<proteinExistence type="predicted"/>
<feature type="transmembrane region" description="Helical" evidence="7">
    <location>
        <begin position="20"/>
        <end position="44"/>
    </location>
</feature>
<sequence length="306" mass="34398">MTCISRLHFLRNSSTKITLFIFGLVLVFLFSSIFISSVYSIPFISKKEEVEMGRKADKQIVLKFGIYQDKALQLYINTIGQRLVSKLTNKDFKTYHFKLVDSSDINAFALPGGYIYVTRGLLAALNNESELASVIGHEIAHVIFHHGVKNMIRSIGAQIFAIGGAIASPKNAGKWMAISTAMFQQINMGYGREAELESDSQGMMNSVEAGYRPFAMVKFLKNLRSQEIMSGQAYHGFQASHPDTKERIIKAEAFATSLSKKHTNLVDNQKTYLQSLQGLVYGGKAHIKDRRKYKPKYLDIYKVRTG</sequence>